<dbReference type="PROSITE" id="PS50174">
    <property type="entry name" value="G_PATCH"/>
    <property type="match status" value="1"/>
</dbReference>
<name>A0A061RVK4_9CHLO</name>
<accession>A0A061RVK4</accession>
<dbReference type="Pfam" id="PF12656">
    <property type="entry name" value="G-patch_2"/>
    <property type="match status" value="1"/>
</dbReference>
<proteinExistence type="inferred from homology"/>
<dbReference type="PANTHER" id="PTHR15818:SF2">
    <property type="entry name" value="G-PATCH DOMAIN AND KOW MOTIFS-CONTAINING PROTEIN"/>
    <property type="match status" value="1"/>
</dbReference>
<protein>
    <submittedName>
        <fullName evidence="6">G patch domain and KOW motifs-containing protein</fullName>
    </submittedName>
</protein>
<dbReference type="AlphaFoldDB" id="A0A061RVK4"/>
<dbReference type="InterPro" id="IPR005824">
    <property type="entry name" value="KOW"/>
</dbReference>
<dbReference type="InterPro" id="IPR000467">
    <property type="entry name" value="G_patch_dom"/>
</dbReference>
<keyword evidence="3" id="KW-0539">Nucleus</keyword>
<dbReference type="Gene3D" id="2.30.30.140">
    <property type="match status" value="1"/>
</dbReference>
<comment type="similarity">
    <text evidence="2">Belongs to the MOS2 family.</text>
</comment>
<feature type="compositionally biased region" description="Basic and acidic residues" evidence="4">
    <location>
        <begin position="318"/>
        <end position="379"/>
    </location>
</feature>
<dbReference type="Pfam" id="PF25088">
    <property type="entry name" value="GPKOW_C"/>
    <property type="match status" value="1"/>
</dbReference>
<dbReference type="GO" id="GO:0003676">
    <property type="term" value="F:nucleic acid binding"/>
    <property type="evidence" value="ECO:0007669"/>
    <property type="project" value="InterPro"/>
</dbReference>
<reference evidence="6" key="1">
    <citation type="submission" date="2014-05" db="EMBL/GenBank/DDBJ databases">
        <title>The transcriptome of the halophilic microalga Tetraselmis sp. GSL018 isolated from the Great Salt Lake, Utah.</title>
        <authorList>
            <person name="Jinkerson R.E."/>
            <person name="D'Adamo S."/>
            <person name="Posewitz M.C."/>
        </authorList>
    </citation>
    <scope>NUCLEOTIDE SEQUENCE</scope>
    <source>
        <strain evidence="6">GSL018</strain>
    </source>
</reference>
<dbReference type="InterPro" id="IPR045166">
    <property type="entry name" value="Spp2-like"/>
</dbReference>
<dbReference type="InterPro" id="IPR026822">
    <property type="entry name" value="Spp2/MOS2_G-patch"/>
</dbReference>
<evidence type="ECO:0000256" key="2">
    <source>
        <dbReference type="ARBA" id="ARBA00010966"/>
    </source>
</evidence>
<dbReference type="SMART" id="SM00739">
    <property type="entry name" value="KOW"/>
    <property type="match status" value="2"/>
</dbReference>
<evidence type="ECO:0000259" key="5">
    <source>
        <dbReference type="PROSITE" id="PS50174"/>
    </source>
</evidence>
<comment type="subcellular location">
    <subcellularLocation>
        <location evidence="1">Nucleus</location>
    </subcellularLocation>
</comment>
<dbReference type="GO" id="GO:0000398">
    <property type="term" value="P:mRNA splicing, via spliceosome"/>
    <property type="evidence" value="ECO:0007669"/>
    <property type="project" value="InterPro"/>
</dbReference>
<evidence type="ECO:0000256" key="3">
    <source>
        <dbReference type="ARBA" id="ARBA00023242"/>
    </source>
</evidence>
<evidence type="ECO:0000256" key="1">
    <source>
        <dbReference type="ARBA" id="ARBA00004123"/>
    </source>
</evidence>
<evidence type="ECO:0000313" key="6">
    <source>
        <dbReference type="EMBL" id="JAC76912.1"/>
    </source>
</evidence>
<feature type="domain" description="G-patch" evidence="5">
    <location>
        <begin position="173"/>
        <end position="219"/>
    </location>
</feature>
<dbReference type="SMART" id="SM00443">
    <property type="entry name" value="G_patch"/>
    <property type="match status" value="1"/>
</dbReference>
<feature type="region of interest" description="Disordered" evidence="4">
    <location>
        <begin position="216"/>
        <end position="238"/>
    </location>
</feature>
<feature type="region of interest" description="Disordered" evidence="4">
    <location>
        <begin position="306"/>
        <end position="385"/>
    </location>
</feature>
<evidence type="ECO:0000256" key="4">
    <source>
        <dbReference type="SAM" id="MobiDB-lite"/>
    </source>
</evidence>
<dbReference type="EMBL" id="GBEZ01008639">
    <property type="protein sequence ID" value="JAC76912.1"/>
    <property type="molecule type" value="Transcribed_RNA"/>
</dbReference>
<organism evidence="6">
    <name type="scientific">Tetraselmis sp. GSL018</name>
    <dbReference type="NCBI Taxonomy" id="582737"/>
    <lineage>
        <taxon>Eukaryota</taxon>
        <taxon>Viridiplantae</taxon>
        <taxon>Chlorophyta</taxon>
        <taxon>core chlorophytes</taxon>
        <taxon>Chlorodendrophyceae</taxon>
        <taxon>Chlorodendrales</taxon>
        <taxon>Chlorodendraceae</taxon>
        <taxon>Tetraselmis</taxon>
    </lineage>
</organism>
<dbReference type="PANTHER" id="PTHR15818">
    <property type="entry name" value="G PATCH AND KOW-CONTAINING"/>
    <property type="match status" value="1"/>
</dbReference>
<sequence length="506" mass="56179">MEGETVKGGAFSLYFKGKKDPRRVAVQLSEKEEKREYVTEITDSDLQSVVPKDKDAAFVIPKQENTFKVGIGNTAKAQKARASRFLPVPDDSIGVSTEQKFEAAPIEDPDSSIRYGLTEMAPSKRADSESGGAAITAVERVLSQQEKEAQKMKEDVDRLPDAISFDAYEKMPIEKFGAAMLRGMGWKEGMNVGRSQGKEVKAVEYVARPGRLGLGAEPAGASAKPERKRIRPGESREGKADLVVAPGADGRQRNVRSLDEKLVRRERSGVHKDKVMRVIGGDHEGFLCRVLEVDDASRLATVRLSPSEEVVTVSVSELGERRAEPPERSLEKGGPGDKLERRSSGESRRDDREKGDREKGGDRHRREQSSKKRDRRSSSEEPEQGDPWLTTYIRVRIVDKRLGRGKLYLKKGTVVDVHGPRSCDLRVDETRETVQGVSEKQLETLVPKTEGTPVIVLRGPLKWQKAKLLQRNTKTNAAAIQMASDFSIERLCLDDISEYVGPSEDD</sequence>
<feature type="compositionally biased region" description="Low complexity" evidence="4">
    <location>
        <begin position="306"/>
        <end position="317"/>
    </location>
</feature>
<dbReference type="GO" id="GO:0005681">
    <property type="term" value="C:spliceosomal complex"/>
    <property type="evidence" value="ECO:0007669"/>
    <property type="project" value="TreeGrafter"/>
</dbReference>
<gene>
    <name evidence="6" type="primary">GPKOW</name>
    <name evidence="6" type="ORF">TSPGSL018_18936</name>
</gene>